<dbReference type="RefSeq" id="WP_012806049.1">
    <property type="nucleotide sequence ID" value="NC_013177.1"/>
</dbReference>
<reference evidence="1" key="1">
    <citation type="journal article" date="2011" name="Res. Microbiol.">
        <title>pAMT11, a novel plasmid isolated from a Thermococcus sp. strain closely related to the virus-like integrated element TKV1 of the Thermococcus kodakaraensis genome.</title>
        <authorList>
            <person name="Gonnet M."/>
            <person name="Erauso G."/>
            <person name="Prieur D."/>
            <person name="Le Romancer M."/>
        </authorList>
    </citation>
    <scope>NUCLEOTIDE SEQUENCE</scope>
    <source>
        <strain evidence="1">AMT11</strain>
        <plasmid evidence="1">pAMT11</plasmid>
    </source>
</reference>
<accession>C8BNE5</accession>
<geneLocation type="plasmid" evidence="1">
    <name>pAMT11</name>
</geneLocation>
<protein>
    <submittedName>
        <fullName evidence="1">Uncharacterized protein</fullName>
    </submittedName>
</protein>
<evidence type="ECO:0000313" key="1">
    <source>
        <dbReference type="EMBL" id="ACV03452.1"/>
    </source>
</evidence>
<organism evidence="1">
    <name type="scientific">Thermococcus sp. AMT11</name>
    <dbReference type="NCBI Taxonomy" id="563043"/>
    <lineage>
        <taxon>Archaea</taxon>
        <taxon>Methanobacteriati</taxon>
        <taxon>Methanobacteriota</taxon>
        <taxon>Thermococci</taxon>
        <taxon>Thermococcales</taxon>
        <taxon>Thermococcaceae</taxon>
        <taxon>Thermococcus</taxon>
    </lineage>
</organism>
<keyword evidence="1" id="KW-0614">Plasmid</keyword>
<sequence length="81" mass="9002">MTLGLYKVSAHVRASDGSEALADFLVIAATEEVAEMILKDRLEMDGDEVLEFLDVKELGLDRARVLGVLISLEDVPWREDI</sequence>
<dbReference type="AlphaFoldDB" id="C8BNE5"/>
<name>C8BNE5_9EURY</name>
<proteinExistence type="predicted"/>
<dbReference type="EMBL" id="GQ254849">
    <property type="protein sequence ID" value="ACV03452.1"/>
    <property type="molecule type" value="Genomic_DNA"/>
</dbReference>